<accession>A0ABP0SJ29</accession>
<dbReference type="InterPro" id="IPR001763">
    <property type="entry name" value="Rhodanese-like_dom"/>
</dbReference>
<reference evidence="2 3" key="1">
    <citation type="submission" date="2024-02" db="EMBL/GenBank/DDBJ databases">
        <authorList>
            <person name="Chen Y."/>
            <person name="Shah S."/>
            <person name="Dougan E. K."/>
            <person name="Thang M."/>
            <person name="Chan C."/>
        </authorList>
    </citation>
    <scope>NUCLEOTIDE SEQUENCE [LARGE SCALE GENOMIC DNA]</scope>
</reference>
<dbReference type="Gene3D" id="3.30.70.100">
    <property type="match status" value="1"/>
</dbReference>
<gene>
    <name evidence="2" type="ORF">CCMP2556_LOCUS52103</name>
</gene>
<dbReference type="SUPFAM" id="SSF52821">
    <property type="entry name" value="Rhodanese/Cell cycle control phosphatase"/>
    <property type="match status" value="1"/>
</dbReference>
<dbReference type="Pfam" id="PF00581">
    <property type="entry name" value="Rhodanese"/>
    <property type="match status" value="1"/>
</dbReference>
<evidence type="ECO:0000313" key="2">
    <source>
        <dbReference type="EMBL" id="CAK9112407.1"/>
    </source>
</evidence>
<proteinExistence type="predicted"/>
<sequence>MSCRYGIAHFYDLVPVQAAQVLVQQLREDLLARKLQARMKVAQEGVNGWITGPLGDVESYCEHLRADFPKVFEKTDFKISPCSEGELSRGVKVWESTSVCKLLDRAEEYEALSNCTRAPHLTPEEWHQKLCDGKDLVLFDVRNLYETRIGRFCEDAPGVVDSVDPQTLSYEQVPGFLSKESNLSRFKGKTVMMYCTGGVRCERASSLLCSHLGETAEVFQLEGGIHRYLEKFPSGGFFQGAMYVFDRRRAVRGYDLLGEAQHERQILGTCCLCGSSWEMYQGKWKCGECKMPILICLQCQGRCSHAGRTRCQSSLAFLHQARVAVRVVQAAARSCEMR</sequence>
<dbReference type="Pfam" id="PF12368">
    <property type="entry name" value="Rhodanese_C"/>
    <property type="match status" value="1"/>
</dbReference>
<dbReference type="InterPro" id="IPR022111">
    <property type="entry name" value="Rhodanese_C"/>
</dbReference>
<dbReference type="PROSITE" id="PS50206">
    <property type="entry name" value="RHODANESE_3"/>
    <property type="match status" value="1"/>
</dbReference>
<dbReference type="InterPro" id="IPR040503">
    <property type="entry name" value="TRHO_N"/>
</dbReference>
<dbReference type="PANTHER" id="PTHR43268:SF7">
    <property type="entry name" value="RHODANESE DOMAIN-CONTAINING PROTEIN"/>
    <property type="match status" value="1"/>
</dbReference>
<evidence type="ECO:0000313" key="3">
    <source>
        <dbReference type="Proteomes" id="UP001642484"/>
    </source>
</evidence>
<dbReference type="SMART" id="SM00450">
    <property type="entry name" value="RHOD"/>
    <property type="match status" value="1"/>
</dbReference>
<name>A0ABP0SJ29_9DINO</name>
<keyword evidence="3" id="KW-1185">Reference proteome</keyword>
<dbReference type="Gene3D" id="3.40.250.10">
    <property type="entry name" value="Rhodanese-like domain"/>
    <property type="match status" value="1"/>
</dbReference>
<evidence type="ECO:0000259" key="1">
    <source>
        <dbReference type="PROSITE" id="PS50206"/>
    </source>
</evidence>
<dbReference type="EMBL" id="CAXAMN010027706">
    <property type="protein sequence ID" value="CAK9112407.1"/>
    <property type="molecule type" value="Genomic_DNA"/>
</dbReference>
<dbReference type="Pfam" id="PF17773">
    <property type="entry name" value="UPF0176_N"/>
    <property type="match status" value="1"/>
</dbReference>
<dbReference type="PANTHER" id="PTHR43268">
    <property type="entry name" value="THIOSULFATE SULFURTRANSFERASE/RHODANESE-LIKE DOMAIN-CONTAINING PROTEIN 2"/>
    <property type="match status" value="1"/>
</dbReference>
<organism evidence="2 3">
    <name type="scientific">Durusdinium trenchii</name>
    <dbReference type="NCBI Taxonomy" id="1381693"/>
    <lineage>
        <taxon>Eukaryota</taxon>
        <taxon>Sar</taxon>
        <taxon>Alveolata</taxon>
        <taxon>Dinophyceae</taxon>
        <taxon>Suessiales</taxon>
        <taxon>Symbiodiniaceae</taxon>
        <taxon>Durusdinium</taxon>
    </lineage>
</organism>
<feature type="domain" description="Rhodanese" evidence="1">
    <location>
        <begin position="132"/>
        <end position="237"/>
    </location>
</feature>
<protein>
    <recommendedName>
        <fullName evidence="1">Rhodanese domain-containing protein</fullName>
    </recommendedName>
</protein>
<dbReference type="Proteomes" id="UP001642484">
    <property type="component" value="Unassembled WGS sequence"/>
</dbReference>
<dbReference type="InterPro" id="IPR020936">
    <property type="entry name" value="TrhO"/>
</dbReference>
<comment type="caution">
    <text evidence="2">The sequence shown here is derived from an EMBL/GenBank/DDBJ whole genome shotgun (WGS) entry which is preliminary data.</text>
</comment>
<dbReference type="InterPro" id="IPR036873">
    <property type="entry name" value="Rhodanese-like_dom_sf"/>
</dbReference>